<evidence type="ECO:0000256" key="1">
    <source>
        <dbReference type="SAM" id="MobiDB-lite"/>
    </source>
</evidence>
<dbReference type="Proteomes" id="UP001152533">
    <property type="component" value="Unassembled WGS sequence"/>
</dbReference>
<keyword evidence="2" id="KW-0812">Transmembrane</keyword>
<organism evidence="3 4">
    <name type="scientific">Colletotrichum noveboracense</name>
    <dbReference type="NCBI Taxonomy" id="2664923"/>
    <lineage>
        <taxon>Eukaryota</taxon>
        <taxon>Fungi</taxon>
        <taxon>Dikarya</taxon>
        <taxon>Ascomycota</taxon>
        <taxon>Pezizomycotina</taxon>
        <taxon>Sordariomycetes</taxon>
        <taxon>Hypocreomycetidae</taxon>
        <taxon>Glomerellales</taxon>
        <taxon>Glomerellaceae</taxon>
        <taxon>Colletotrichum</taxon>
        <taxon>Colletotrichum gloeosporioides species complex</taxon>
    </lineage>
</organism>
<accession>A0A9W4RSS6</accession>
<protein>
    <submittedName>
        <fullName evidence="3">Uncharacterized protein</fullName>
    </submittedName>
</protein>
<dbReference type="AlphaFoldDB" id="A0A9W4RSS6"/>
<evidence type="ECO:0000313" key="3">
    <source>
        <dbReference type="EMBL" id="CAI0646930.1"/>
    </source>
</evidence>
<comment type="caution">
    <text evidence="3">The sequence shown here is derived from an EMBL/GenBank/DDBJ whole genome shotgun (WGS) entry which is preliminary data.</text>
</comment>
<evidence type="ECO:0000256" key="2">
    <source>
        <dbReference type="SAM" id="Phobius"/>
    </source>
</evidence>
<keyword evidence="2" id="KW-0472">Membrane</keyword>
<feature type="compositionally biased region" description="Basic and acidic residues" evidence="1">
    <location>
        <begin position="55"/>
        <end position="65"/>
    </location>
</feature>
<proteinExistence type="predicted"/>
<feature type="transmembrane region" description="Helical" evidence="2">
    <location>
        <begin position="16"/>
        <end position="37"/>
    </location>
</feature>
<keyword evidence="2" id="KW-1133">Transmembrane helix</keyword>
<name>A0A9W4RSS6_9PEZI</name>
<sequence length="473" mass="53890">MISTKRFSVQAREARIVYLSCLSCLVILVVFFSLNLWPQFDLGSLHFTEGHSKTQHDYQSTHDTDVTTNTTDDGDTLSLKPSHSTTAKPAGLNGLKYAIILPTYVGTDAEYRWTNMLGIETKHIPLAIEFFQSFMCLCTDYQEIDIHVIVSDSNEVKEFQDALNGLKSCGETFSIFQTPPANINGPKPKFNIVNLFDILPPVFHTLTKGKITGADTSALISERNKYQYQTIKKMAAAMELKYDWALWLDSEAIAVQPFSIRQTFDSYIKNPTIFRSKMANTDFMRAIIGSSANVLNRDIESFGQKFWNLESVEWIFEKAVIDDLVQYVENTHNQDFWTVWATRGSPFEISLYNMHVQARKLETTKPMFTKYQIIETETEMERFGIGAARAIMDTMTGTGMLERGYELFKVAEVVPGFSAMLKKFGQRLFRLDDLGIAPPEVIDKFLLDTPIDILCSGAPPLHSWWEQRKKTIR</sequence>
<evidence type="ECO:0000313" key="4">
    <source>
        <dbReference type="Proteomes" id="UP001152533"/>
    </source>
</evidence>
<reference evidence="3" key="1">
    <citation type="submission" date="2022-08" db="EMBL/GenBank/DDBJ databases">
        <authorList>
            <person name="Giroux E."/>
            <person name="Giroux E."/>
        </authorList>
    </citation>
    <scope>NUCLEOTIDE SEQUENCE</scope>
    <source>
        <strain evidence="3">H1091258</strain>
    </source>
</reference>
<gene>
    <name evidence="3" type="ORF">CGXH109_LOCUS60218</name>
</gene>
<keyword evidence="4" id="KW-1185">Reference proteome</keyword>
<dbReference type="EMBL" id="CAMGZC010000377">
    <property type="protein sequence ID" value="CAI0646930.1"/>
    <property type="molecule type" value="Genomic_DNA"/>
</dbReference>
<feature type="region of interest" description="Disordered" evidence="1">
    <location>
        <begin position="55"/>
        <end position="85"/>
    </location>
</feature>